<dbReference type="AlphaFoldDB" id="A0A0F9P4T6"/>
<organism evidence="1">
    <name type="scientific">marine sediment metagenome</name>
    <dbReference type="NCBI Taxonomy" id="412755"/>
    <lineage>
        <taxon>unclassified sequences</taxon>
        <taxon>metagenomes</taxon>
        <taxon>ecological metagenomes</taxon>
    </lineage>
</organism>
<sequence length="194" mass="21142">MTAPFEIIAAPFEVYVAPVGESFPAVTLEPPVGNWVLIGTLGDTNYGEEGVTVQHTETIEDIRTLGSTGPVKSFRTEEDLLISFMLHDLTLEEYARALNFGTVSTSSDDKTLPMYQGQEVAYRALLVRGNDRGPYGAGYNMQFEIPRVREDSAPEVIFTKGAPAGLALVFRGMIDLNAATDGARFGNIVTQFQN</sequence>
<evidence type="ECO:0000313" key="1">
    <source>
        <dbReference type="EMBL" id="KKM88477.1"/>
    </source>
</evidence>
<dbReference type="EMBL" id="LAZR01006954">
    <property type="protein sequence ID" value="KKM88477.1"/>
    <property type="molecule type" value="Genomic_DNA"/>
</dbReference>
<reference evidence="1" key="1">
    <citation type="journal article" date="2015" name="Nature">
        <title>Complex archaea that bridge the gap between prokaryotes and eukaryotes.</title>
        <authorList>
            <person name="Spang A."/>
            <person name="Saw J.H."/>
            <person name="Jorgensen S.L."/>
            <person name="Zaremba-Niedzwiedzka K."/>
            <person name="Martijn J."/>
            <person name="Lind A.E."/>
            <person name="van Eijk R."/>
            <person name="Schleper C."/>
            <person name="Guy L."/>
            <person name="Ettema T.J."/>
        </authorList>
    </citation>
    <scope>NUCLEOTIDE SEQUENCE</scope>
</reference>
<gene>
    <name evidence="1" type="ORF">LCGC14_1258260</name>
</gene>
<name>A0A0F9P4T6_9ZZZZ</name>
<protein>
    <submittedName>
        <fullName evidence="1">Uncharacterized protein</fullName>
    </submittedName>
</protein>
<proteinExistence type="predicted"/>
<comment type="caution">
    <text evidence="1">The sequence shown here is derived from an EMBL/GenBank/DDBJ whole genome shotgun (WGS) entry which is preliminary data.</text>
</comment>
<accession>A0A0F9P4T6</accession>